<proteinExistence type="predicted"/>
<dbReference type="Pfam" id="PF01381">
    <property type="entry name" value="HTH_3"/>
    <property type="match status" value="1"/>
</dbReference>
<evidence type="ECO:0000313" key="3">
    <source>
        <dbReference type="Proteomes" id="UP000655830"/>
    </source>
</evidence>
<evidence type="ECO:0000259" key="1">
    <source>
        <dbReference type="PROSITE" id="PS50943"/>
    </source>
</evidence>
<dbReference type="RefSeq" id="WP_249332321.1">
    <property type="nucleotide sequence ID" value="NZ_JACRSY010000008.1"/>
</dbReference>
<gene>
    <name evidence="2" type="ORF">H8718_06400</name>
</gene>
<sequence length="145" mass="16881">MTISKEKTLLGERIEMLCEEKKLTLVEVERACNLGNGTLRKWINGTVPNASSLSAIADYFKVSLDWLMGKSDNRSKFEEWSRKYDVERLKNEAKTFEMLGKIKQIFSNVELVDITEHELNMLQVYVEALAETRKKVLEEFKDTRK</sequence>
<dbReference type="PROSITE" id="PS50943">
    <property type="entry name" value="HTH_CROC1"/>
    <property type="match status" value="1"/>
</dbReference>
<dbReference type="Gene3D" id="1.10.260.40">
    <property type="entry name" value="lambda repressor-like DNA-binding domains"/>
    <property type="match status" value="1"/>
</dbReference>
<dbReference type="GO" id="GO:0003677">
    <property type="term" value="F:DNA binding"/>
    <property type="evidence" value="ECO:0007669"/>
    <property type="project" value="InterPro"/>
</dbReference>
<comment type="caution">
    <text evidence="2">The sequence shown here is derived from an EMBL/GenBank/DDBJ whole genome shotgun (WGS) entry which is preliminary data.</text>
</comment>
<dbReference type="InterPro" id="IPR001387">
    <property type="entry name" value="Cro/C1-type_HTH"/>
</dbReference>
<feature type="domain" description="HTH cro/C1-type" evidence="1">
    <location>
        <begin position="14"/>
        <end position="67"/>
    </location>
</feature>
<dbReference type="CDD" id="cd00093">
    <property type="entry name" value="HTH_XRE"/>
    <property type="match status" value="1"/>
</dbReference>
<evidence type="ECO:0000313" key="2">
    <source>
        <dbReference type="EMBL" id="MBC8579167.1"/>
    </source>
</evidence>
<organism evidence="2 3">
    <name type="scientific">Zhenhengia yiwuensis</name>
    <dbReference type="NCBI Taxonomy" id="2763666"/>
    <lineage>
        <taxon>Bacteria</taxon>
        <taxon>Bacillati</taxon>
        <taxon>Bacillota</taxon>
        <taxon>Clostridia</taxon>
        <taxon>Lachnospirales</taxon>
        <taxon>Lachnospiraceae</taxon>
        <taxon>Zhenhengia</taxon>
    </lineage>
</organism>
<name>A0A926EJ87_9FIRM</name>
<reference evidence="2" key="1">
    <citation type="submission" date="2020-08" db="EMBL/GenBank/DDBJ databases">
        <title>Genome public.</title>
        <authorList>
            <person name="Liu C."/>
            <person name="Sun Q."/>
        </authorList>
    </citation>
    <scope>NUCLEOTIDE SEQUENCE</scope>
    <source>
        <strain evidence="2">NSJ-12</strain>
    </source>
</reference>
<dbReference type="InterPro" id="IPR010982">
    <property type="entry name" value="Lambda_DNA-bd_dom_sf"/>
</dbReference>
<dbReference type="Proteomes" id="UP000655830">
    <property type="component" value="Unassembled WGS sequence"/>
</dbReference>
<dbReference type="EMBL" id="JACRSY010000008">
    <property type="protein sequence ID" value="MBC8579167.1"/>
    <property type="molecule type" value="Genomic_DNA"/>
</dbReference>
<dbReference type="SUPFAM" id="SSF47413">
    <property type="entry name" value="lambda repressor-like DNA-binding domains"/>
    <property type="match status" value="1"/>
</dbReference>
<dbReference type="SMART" id="SM00530">
    <property type="entry name" value="HTH_XRE"/>
    <property type="match status" value="1"/>
</dbReference>
<dbReference type="AlphaFoldDB" id="A0A926EJ87"/>
<protein>
    <submittedName>
        <fullName evidence="2">Helix-turn-helix transcriptional regulator</fullName>
    </submittedName>
</protein>
<accession>A0A926EJ87</accession>
<keyword evidence="3" id="KW-1185">Reference proteome</keyword>